<organism evidence="1 2">
    <name type="scientific">Caenorhabditis bovis</name>
    <dbReference type="NCBI Taxonomy" id="2654633"/>
    <lineage>
        <taxon>Eukaryota</taxon>
        <taxon>Metazoa</taxon>
        <taxon>Ecdysozoa</taxon>
        <taxon>Nematoda</taxon>
        <taxon>Chromadorea</taxon>
        <taxon>Rhabditida</taxon>
        <taxon>Rhabditina</taxon>
        <taxon>Rhabditomorpha</taxon>
        <taxon>Rhabditoidea</taxon>
        <taxon>Rhabditidae</taxon>
        <taxon>Peloderinae</taxon>
        <taxon>Caenorhabditis</taxon>
    </lineage>
</organism>
<accession>A0A8S1FCP0</accession>
<sequence length="91" mass="10720">MDQNQREQRRIHVLNVCQAFMLFKYGHLNGMPEATKDEIIRHVDGHIRDIINETFNSNSDLDGIMSVFIRHANQVIDRLNNDHDENRYDAV</sequence>
<reference evidence="1 2" key="1">
    <citation type="submission" date="2020-04" db="EMBL/GenBank/DDBJ databases">
        <authorList>
            <person name="Laetsch R D."/>
            <person name="Stevens L."/>
            <person name="Kumar S."/>
            <person name="Blaxter L. M."/>
        </authorList>
    </citation>
    <scope>NUCLEOTIDE SEQUENCE [LARGE SCALE GENOMIC DNA]</scope>
</reference>
<keyword evidence="2" id="KW-1185">Reference proteome</keyword>
<protein>
    <submittedName>
        <fullName evidence="1">Uncharacterized protein</fullName>
    </submittedName>
</protein>
<dbReference type="EMBL" id="CADEPM010000015">
    <property type="protein sequence ID" value="CAB3411686.1"/>
    <property type="molecule type" value="Genomic_DNA"/>
</dbReference>
<evidence type="ECO:0000313" key="2">
    <source>
        <dbReference type="Proteomes" id="UP000494206"/>
    </source>
</evidence>
<dbReference type="Proteomes" id="UP000494206">
    <property type="component" value="Unassembled WGS sequence"/>
</dbReference>
<gene>
    <name evidence="1" type="ORF">CBOVIS_LOCUS13061</name>
</gene>
<comment type="caution">
    <text evidence="1">The sequence shown here is derived from an EMBL/GenBank/DDBJ whole genome shotgun (WGS) entry which is preliminary data.</text>
</comment>
<evidence type="ECO:0000313" key="1">
    <source>
        <dbReference type="EMBL" id="CAB3411686.1"/>
    </source>
</evidence>
<proteinExistence type="predicted"/>
<dbReference type="AlphaFoldDB" id="A0A8S1FCP0"/>
<name>A0A8S1FCP0_9PELO</name>